<dbReference type="InterPro" id="IPR001781">
    <property type="entry name" value="Znf_LIM"/>
</dbReference>
<evidence type="ECO:0000256" key="3">
    <source>
        <dbReference type="PROSITE-ProRule" id="PRU00125"/>
    </source>
</evidence>
<keyword evidence="1 3" id="KW-0479">Metal-binding</keyword>
<comment type="caution">
    <text evidence="5">The sequence shown here is derived from an EMBL/GenBank/DDBJ whole genome shotgun (WGS) entry which is preliminary data.</text>
</comment>
<dbReference type="Gene3D" id="2.10.110.10">
    <property type="entry name" value="Cysteine Rich Protein"/>
    <property type="match status" value="1"/>
</dbReference>
<dbReference type="CDD" id="cd08368">
    <property type="entry name" value="LIM"/>
    <property type="match status" value="1"/>
</dbReference>
<keyword evidence="2 3" id="KW-0862">Zinc</keyword>
<feature type="domain" description="LIM zinc-binding" evidence="4">
    <location>
        <begin position="149"/>
        <end position="215"/>
    </location>
</feature>
<keyword evidence="3" id="KW-0440">LIM domain</keyword>
<dbReference type="Gene3D" id="3.90.228.10">
    <property type="match status" value="1"/>
</dbReference>
<dbReference type="InterPro" id="IPR012317">
    <property type="entry name" value="Poly(ADP-ribose)pol_cat_dom"/>
</dbReference>
<reference evidence="5 6" key="1">
    <citation type="submission" date="2024-04" db="EMBL/GenBank/DDBJ databases">
        <title>Tritrichomonas musculus Genome.</title>
        <authorList>
            <person name="Alves-Ferreira E."/>
            <person name="Grigg M."/>
            <person name="Lorenzi H."/>
            <person name="Galac M."/>
        </authorList>
    </citation>
    <scope>NUCLEOTIDE SEQUENCE [LARGE SCALE GENOMIC DNA]</scope>
    <source>
        <strain evidence="5 6">EAF2021</strain>
    </source>
</reference>
<dbReference type="PROSITE" id="PS50023">
    <property type="entry name" value="LIM_DOMAIN_2"/>
    <property type="match status" value="1"/>
</dbReference>
<dbReference type="Proteomes" id="UP001470230">
    <property type="component" value="Unassembled WGS sequence"/>
</dbReference>
<protein>
    <recommendedName>
        <fullName evidence="4">LIM zinc-binding domain-containing protein</fullName>
    </recommendedName>
</protein>
<gene>
    <name evidence="5" type="ORF">M9Y10_035939</name>
</gene>
<sequence length="781" mass="90634">MSDLLILRAIKNLIEGKKKLLIPNAISTLKSSLSKACEYEDFYRIDKKYAEEIINDSRDFLPKGKKEEILKKFNISEQNPPNQTESENLPTLVDKNIVIYEKFAHPKPEDNKPTPKPISLQSSDPNLVGNNVIQLNVSIQNPIIWRKEILCTVCKQSIEEDIVIYISGYPYHFGCIKCMNCHKTYDPPHEKLSNYICVTPGLFLCRDHYDAYQSSGHLSSENSEEYHQRNKENFVNDLFNDSLRNEIVFEDDQSEYSIITPDLVEDVIPLKSEIEDFVPTVTFHFDKSPTEINFDYLLEQFGDEAVILGVEKGSTILKIAFLSIKSIGEKIHGKIKELIEKFKGKLSTSIGKSVVGNIIEEPEVKLPDDKVIQDKYNQKSQNLLQNTHELNEIELKDIKEEVLRNLPRERGKKNWSFIFQHSTIYERLETQIRDDIKDNPFELIIVGQTIIANKSLDNYASIEKMIPKYNQRQPFLYHGTNQSNHQKIVDNGFLDPNKDKIEKKTDNGYYGKGIYATDDIFYASKYANSYTDLDFYSKAYVICCMTIYNSNFCVNVKDKSFHGQKIDDRIIKHYGAHHALVGSSTYFWPIEETEKDDNYIAAHEFVFANKAQIVPLYSFTVMRTDHFILWKNEDIESDKNKKYFDELSKRLQVNLYRTKTVEESLKLIKKKKRNMFKLITSGGGIERTGETLIREARKIIGANFVCFVFDSDASHYNWVKNMENVLFSSSEDDLRKFSEVELKEEKIVDFALCLERNSEYVFGINRSQLLNFPTTNRSLYK</sequence>
<organism evidence="5 6">
    <name type="scientific">Tritrichomonas musculus</name>
    <dbReference type="NCBI Taxonomy" id="1915356"/>
    <lineage>
        <taxon>Eukaryota</taxon>
        <taxon>Metamonada</taxon>
        <taxon>Parabasalia</taxon>
        <taxon>Tritrichomonadida</taxon>
        <taxon>Tritrichomonadidae</taxon>
        <taxon>Tritrichomonas</taxon>
    </lineage>
</organism>
<evidence type="ECO:0000256" key="2">
    <source>
        <dbReference type="ARBA" id="ARBA00022833"/>
    </source>
</evidence>
<evidence type="ECO:0000259" key="4">
    <source>
        <dbReference type="PROSITE" id="PS50023"/>
    </source>
</evidence>
<dbReference type="Pfam" id="PF00644">
    <property type="entry name" value="PARP"/>
    <property type="match status" value="1"/>
</dbReference>
<keyword evidence="6" id="KW-1185">Reference proteome</keyword>
<evidence type="ECO:0000313" key="6">
    <source>
        <dbReference type="Proteomes" id="UP001470230"/>
    </source>
</evidence>
<evidence type="ECO:0000313" key="5">
    <source>
        <dbReference type="EMBL" id="KAK8837994.1"/>
    </source>
</evidence>
<proteinExistence type="predicted"/>
<evidence type="ECO:0000256" key="1">
    <source>
        <dbReference type="ARBA" id="ARBA00022723"/>
    </source>
</evidence>
<dbReference type="EMBL" id="JAPFFF010000057">
    <property type="protein sequence ID" value="KAK8837994.1"/>
    <property type="molecule type" value="Genomic_DNA"/>
</dbReference>
<name>A0ABR2GVP4_9EUKA</name>
<dbReference type="SUPFAM" id="SSF56399">
    <property type="entry name" value="ADP-ribosylation"/>
    <property type="match status" value="1"/>
</dbReference>
<accession>A0ABR2GVP4</accession>